<dbReference type="PANTHER" id="PTHR24201">
    <property type="entry name" value="ANK_REP_REGION DOMAIN-CONTAINING PROTEIN"/>
    <property type="match status" value="1"/>
</dbReference>
<dbReference type="GeneID" id="65092395"/>
<dbReference type="PROSITE" id="PS50297">
    <property type="entry name" value="ANK_REP_REGION"/>
    <property type="match status" value="2"/>
</dbReference>
<dbReference type="InterPro" id="IPR036770">
    <property type="entry name" value="Ankyrin_rpt-contain_sf"/>
</dbReference>
<dbReference type="EMBL" id="FCQH01000007">
    <property type="protein sequence ID" value="CVK94825.1"/>
    <property type="molecule type" value="Genomic_DNA"/>
</dbReference>
<dbReference type="Gene3D" id="1.25.40.20">
    <property type="entry name" value="Ankyrin repeat-containing domain"/>
    <property type="match status" value="2"/>
</dbReference>
<evidence type="ECO:0000313" key="5">
    <source>
        <dbReference type="Proteomes" id="UP000184255"/>
    </source>
</evidence>
<feature type="repeat" description="ANK" evidence="3">
    <location>
        <begin position="168"/>
        <end position="204"/>
    </location>
</feature>
<accession>A0A1L7TGR5</accession>
<feature type="repeat" description="ANK" evidence="3">
    <location>
        <begin position="205"/>
        <end position="238"/>
    </location>
</feature>
<dbReference type="GO" id="GO:0005634">
    <property type="term" value="C:nucleus"/>
    <property type="evidence" value="ECO:0007669"/>
    <property type="project" value="TreeGrafter"/>
</dbReference>
<dbReference type="Pfam" id="PF12796">
    <property type="entry name" value="Ank_2"/>
    <property type="match status" value="1"/>
</dbReference>
<keyword evidence="1" id="KW-0677">Repeat</keyword>
<evidence type="ECO:0000256" key="3">
    <source>
        <dbReference type="PROSITE-ProRule" id="PRU00023"/>
    </source>
</evidence>
<dbReference type="PROSITE" id="PS50088">
    <property type="entry name" value="ANK_REPEAT"/>
    <property type="match status" value="2"/>
</dbReference>
<keyword evidence="2 3" id="KW-0040">ANK repeat</keyword>
<dbReference type="InterPro" id="IPR050776">
    <property type="entry name" value="Ank_Repeat/CDKN_Inhibitor"/>
</dbReference>
<dbReference type="SUPFAM" id="SSF48403">
    <property type="entry name" value="Ankyrin repeat"/>
    <property type="match status" value="1"/>
</dbReference>
<organism evidence="4 5">
    <name type="scientific">Fusarium mangiferae</name>
    <name type="common">Mango malformation disease fungus</name>
    <dbReference type="NCBI Taxonomy" id="192010"/>
    <lineage>
        <taxon>Eukaryota</taxon>
        <taxon>Fungi</taxon>
        <taxon>Dikarya</taxon>
        <taxon>Ascomycota</taxon>
        <taxon>Pezizomycotina</taxon>
        <taxon>Sordariomycetes</taxon>
        <taxon>Hypocreomycetidae</taxon>
        <taxon>Hypocreales</taxon>
        <taxon>Nectriaceae</taxon>
        <taxon>Fusarium</taxon>
        <taxon>Fusarium fujikuroi species complex</taxon>
    </lineage>
</organism>
<evidence type="ECO:0000256" key="1">
    <source>
        <dbReference type="ARBA" id="ARBA00022737"/>
    </source>
</evidence>
<evidence type="ECO:0000313" key="4">
    <source>
        <dbReference type="EMBL" id="CVK94825.1"/>
    </source>
</evidence>
<name>A0A1L7TGR5_FUSMA</name>
<dbReference type="SMART" id="SM00248">
    <property type="entry name" value="ANK"/>
    <property type="match status" value="5"/>
</dbReference>
<dbReference type="PANTHER" id="PTHR24201:SF2">
    <property type="entry name" value="ANKYRIN REPEAT DOMAIN-CONTAINING PROTEIN 42"/>
    <property type="match status" value="1"/>
</dbReference>
<comment type="caution">
    <text evidence="4">The sequence shown here is derived from an EMBL/GenBank/DDBJ whole genome shotgun (WGS) entry which is preliminary data.</text>
</comment>
<dbReference type="VEuPathDB" id="FungiDB:FMAN_13146"/>
<reference evidence="5" key="1">
    <citation type="journal article" date="2016" name="Genome Biol. Evol.">
        <title>Comparative 'omics' of the Fusarium fujikuroi species complex highlights differences in genetic potential and metabolite synthesis.</title>
        <authorList>
            <person name="Niehaus E.-M."/>
            <person name="Muensterkoetter M."/>
            <person name="Proctor R.H."/>
            <person name="Brown D.W."/>
            <person name="Sharon A."/>
            <person name="Idan Y."/>
            <person name="Oren-Young L."/>
            <person name="Sieber C.M."/>
            <person name="Novak O."/>
            <person name="Pencik A."/>
            <person name="Tarkowska D."/>
            <person name="Hromadova K."/>
            <person name="Freeman S."/>
            <person name="Maymon M."/>
            <person name="Elazar M."/>
            <person name="Youssef S.A."/>
            <person name="El-Shabrawy E.S.M."/>
            <person name="Shalaby A.B.A."/>
            <person name="Houterman P."/>
            <person name="Brock N.L."/>
            <person name="Burkhardt I."/>
            <person name="Tsavkelova E.A."/>
            <person name="Dickschat J.S."/>
            <person name="Galuszka P."/>
            <person name="Gueldener U."/>
            <person name="Tudzynski B."/>
        </authorList>
    </citation>
    <scope>NUCLEOTIDE SEQUENCE [LARGE SCALE GENOMIC DNA]</scope>
    <source>
        <strain evidence="5">MRC7560</strain>
    </source>
</reference>
<dbReference type="RefSeq" id="XP_041683028.1">
    <property type="nucleotide sequence ID" value="XM_041832579.1"/>
</dbReference>
<dbReference type="AlphaFoldDB" id="A0A1L7TGR5"/>
<dbReference type="InterPro" id="IPR002110">
    <property type="entry name" value="Ankyrin_rpt"/>
</dbReference>
<gene>
    <name evidence="4" type="ORF">FMAN_13146</name>
</gene>
<protein>
    <submittedName>
        <fullName evidence="4">Related to ankyrin</fullName>
    </submittedName>
</protein>
<proteinExistence type="predicted"/>
<evidence type="ECO:0000256" key="2">
    <source>
        <dbReference type="ARBA" id="ARBA00023043"/>
    </source>
</evidence>
<dbReference type="Proteomes" id="UP000184255">
    <property type="component" value="Unassembled WGS sequence"/>
</dbReference>
<sequence length="332" mass="36324">MASEWAGAEVIERLVNGGADVHAQFTKDSLQLRLYDEQDYIVDNITAIHMASFRGNFLALETLLAHHGDAISDLEMVSSCDSRGSTPLHWATRTKLFNPNSYERAQNIKATIDLILDMCAGIVNIQDAEGNTALHYASQYFGGNGEVFMSIFETICDKGGDASIRNARGETPLHTVLSSAEETIDHQILSLLLIYGAKINDIDHAGNTPLHIAARRLDNHGVIAFLITQGADTAIRNSKNETPVHLAAFGNVLTSGMAEKVETQNLVLATLISAGGIGLMDLPDANGKTPREICKERRSNWKKDEDRDGLINRRRERNLASATTVNPGCYHK</sequence>
<keyword evidence="5" id="KW-1185">Reference proteome</keyword>